<dbReference type="Proteomes" id="UP000241035">
    <property type="component" value="Segment"/>
</dbReference>
<dbReference type="GeneID" id="40101048"/>
<proteinExistence type="predicted"/>
<protein>
    <submittedName>
        <fullName evidence="2">Uncharacterized protein</fullName>
    </submittedName>
</protein>
<keyword evidence="3" id="KW-1185">Reference proteome</keyword>
<dbReference type="RefSeq" id="YP_009624206.1">
    <property type="nucleotide sequence ID" value="NC_042118.1"/>
</dbReference>
<feature type="region of interest" description="Disordered" evidence="1">
    <location>
        <begin position="39"/>
        <end position="92"/>
    </location>
</feature>
<evidence type="ECO:0000313" key="2">
    <source>
        <dbReference type="EMBL" id="AVJ49908.1"/>
    </source>
</evidence>
<accession>A0A2P1CFA7</accession>
<gene>
    <name evidence="2" type="primary">7</name>
    <name evidence="2" type="ORF">PBI_KOJI_7</name>
</gene>
<reference evidence="2 3" key="1">
    <citation type="submission" date="2018-02" db="EMBL/GenBank/DDBJ databases">
        <authorList>
            <person name="Zack K.M."/>
            <person name="Garlena R.A."/>
            <person name="Russell D.A."/>
            <person name="Pope W.H."/>
            <person name="Jacobs-Sera D."/>
            <person name="Hatfull G.F."/>
        </authorList>
    </citation>
    <scope>NUCLEOTIDE SEQUENCE [LARGE SCALE GENOMIC DNA]</scope>
</reference>
<evidence type="ECO:0000256" key="1">
    <source>
        <dbReference type="SAM" id="MobiDB-lite"/>
    </source>
</evidence>
<sequence>MGTSTSWIAERRKRKAEAAEVMKAQAAKAKAKLEAYREARRTGQPVVTPTPELGDALPEEHGVAEGQAENLDAGDQGDDPGTSEEASDNESE</sequence>
<organism evidence="2 3">
    <name type="scientific">Microbacterium phage Koji</name>
    <dbReference type="NCBI Taxonomy" id="2099625"/>
    <lineage>
        <taxon>Viruses</taxon>
        <taxon>Duplodnaviria</taxon>
        <taxon>Heunggongvirae</taxon>
        <taxon>Uroviricota</taxon>
        <taxon>Caudoviricetes</taxon>
        <taxon>Kojivirus</taxon>
        <taxon>Kojivirus koji</taxon>
    </lineage>
</organism>
<feature type="compositionally biased region" description="Acidic residues" evidence="1">
    <location>
        <begin position="75"/>
        <end position="92"/>
    </location>
</feature>
<evidence type="ECO:0000313" key="3">
    <source>
        <dbReference type="Proteomes" id="UP000241035"/>
    </source>
</evidence>
<dbReference type="KEGG" id="vg:40101048"/>
<name>A0A2P1CFA7_9CAUD</name>
<dbReference type="EMBL" id="MG925345">
    <property type="protein sequence ID" value="AVJ49908.1"/>
    <property type="molecule type" value="Genomic_DNA"/>
</dbReference>